<dbReference type="OrthoDB" id="1606438at2759"/>
<feature type="domain" description="O-methyltransferase C-terminal" evidence="5">
    <location>
        <begin position="204"/>
        <end position="319"/>
    </location>
</feature>
<dbReference type="InterPro" id="IPR036388">
    <property type="entry name" value="WH-like_DNA-bd_sf"/>
</dbReference>
<evidence type="ECO:0000256" key="3">
    <source>
        <dbReference type="ARBA" id="ARBA00022691"/>
    </source>
</evidence>
<dbReference type="Pfam" id="PF00891">
    <property type="entry name" value="Methyltransf_2"/>
    <property type="match status" value="1"/>
</dbReference>
<dbReference type="InterPro" id="IPR029063">
    <property type="entry name" value="SAM-dependent_MTases_sf"/>
</dbReference>
<evidence type="ECO:0000313" key="7">
    <source>
        <dbReference type="Proteomes" id="UP000664203"/>
    </source>
</evidence>
<protein>
    <recommendedName>
        <fullName evidence="5">O-methyltransferase C-terminal domain-containing protein</fullName>
    </recommendedName>
</protein>
<dbReference type="PROSITE" id="PS51683">
    <property type="entry name" value="SAM_OMT_II"/>
    <property type="match status" value="1"/>
</dbReference>
<dbReference type="Gene3D" id="1.10.10.10">
    <property type="entry name" value="Winged helix-like DNA-binding domain superfamily/Winged helix DNA-binding domain"/>
    <property type="match status" value="1"/>
</dbReference>
<dbReference type="GO" id="GO:0008171">
    <property type="term" value="F:O-methyltransferase activity"/>
    <property type="evidence" value="ECO:0007669"/>
    <property type="project" value="InterPro"/>
</dbReference>
<dbReference type="SUPFAM" id="SSF46785">
    <property type="entry name" value="Winged helix' DNA-binding domain"/>
    <property type="match status" value="1"/>
</dbReference>
<dbReference type="InterPro" id="IPR016461">
    <property type="entry name" value="COMT-like"/>
</dbReference>
<dbReference type="InterPro" id="IPR036390">
    <property type="entry name" value="WH_DNA-bd_sf"/>
</dbReference>
<feature type="region of interest" description="Disordered" evidence="4">
    <location>
        <begin position="36"/>
        <end position="82"/>
    </location>
</feature>
<evidence type="ECO:0000256" key="4">
    <source>
        <dbReference type="SAM" id="MobiDB-lite"/>
    </source>
</evidence>
<dbReference type="InterPro" id="IPR001077">
    <property type="entry name" value="COMT_C"/>
</dbReference>
<gene>
    <name evidence="6" type="ORF">ALECFALPRED_007400</name>
</gene>
<dbReference type="AlphaFoldDB" id="A0A8H3EQK3"/>
<evidence type="ECO:0000313" key="6">
    <source>
        <dbReference type="EMBL" id="CAF9911576.1"/>
    </source>
</evidence>
<sequence length="322" mass="35653">MSPLTQLAEEVLANAKRLDSYISSHHLPPASFVHDTFAHLPTDNPASGHGPHRQDRGDIARRERSHAPARRSTLKTSPAPNQSADITDLRIIYTYNIHNAVPLHGSSTYADIARACGLSESIVHRFLPHAMANRICFEASPGQVSHTTLSRMMAEDADFCDNVGMHTFEVAPAFMKLSEALVRYPSSGQANETAYSLSNDTELSLYNFLADKPEQARRFGQSMKFMTKGEALNVKHLTSNYDWATLDGPGAVLVDVGGGHGAMAQHLADLTENMRFIEQDLPSTAQQGNDMLPDKYKSRIEFAGHDFFTEQTVKGKDVYFFR</sequence>
<dbReference type="GO" id="GO:0032259">
    <property type="term" value="P:methylation"/>
    <property type="evidence" value="ECO:0007669"/>
    <property type="project" value="UniProtKB-KW"/>
</dbReference>
<dbReference type="SUPFAM" id="SSF53335">
    <property type="entry name" value="S-adenosyl-L-methionine-dependent methyltransferases"/>
    <property type="match status" value="1"/>
</dbReference>
<dbReference type="PANTHER" id="PTHR43712">
    <property type="entry name" value="PUTATIVE (AFU_ORTHOLOGUE AFUA_4G14580)-RELATED"/>
    <property type="match status" value="1"/>
</dbReference>
<evidence type="ECO:0000259" key="5">
    <source>
        <dbReference type="Pfam" id="PF00891"/>
    </source>
</evidence>
<keyword evidence="2" id="KW-0808">Transferase</keyword>
<dbReference type="PANTHER" id="PTHR43712:SF16">
    <property type="entry name" value="O-METHYLTRANSFERASE ELCB"/>
    <property type="match status" value="1"/>
</dbReference>
<evidence type="ECO:0000256" key="2">
    <source>
        <dbReference type="ARBA" id="ARBA00022679"/>
    </source>
</evidence>
<organism evidence="6 7">
    <name type="scientific">Alectoria fallacina</name>
    <dbReference type="NCBI Taxonomy" id="1903189"/>
    <lineage>
        <taxon>Eukaryota</taxon>
        <taxon>Fungi</taxon>
        <taxon>Dikarya</taxon>
        <taxon>Ascomycota</taxon>
        <taxon>Pezizomycotina</taxon>
        <taxon>Lecanoromycetes</taxon>
        <taxon>OSLEUM clade</taxon>
        <taxon>Lecanoromycetidae</taxon>
        <taxon>Lecanorales</taxon>
        <taxon>Lecanorineae</taxon>
        <taxon>Parmeliaceae</taxon>
        <taxon>Alectoria</taxon>
    </lineage>
</organism>
<keyword evidence="7" id="KW-1185">Reference proteome</keyword>
<proteinExistence type="predicted"/>
<comment type="caution">
    <text evidence="6">The sequence shown here is derived from an EMBL/GenBank/DDBJ whole genome shotgun (WGS) entry which is preliminary data.</text>
</comment>
<feature type="compositionally biased region" description="Basic and acidic residues" evidence="4">
    <location>
        <begin position="52"/>
        <end position="66"/>
    </location>
</feature>
<evidence type="ECO:0000256" key="1">
    <source>
        <dbReference type="ARBA" id="ARBA00022603"/>
    </source>
</evidence>
<dbReference type="Proteomes" id="UP000664203">
    <property type="component" value="Unassembled WGS sequence"/>
</dbReference>
<name>A0A8H3EQK3_9LECA</name>
<dbReference type="Gene3D" id="3.40.50.150">
    <property type="entry name" value="Vaccinia Virus protein VP39"/>
    <property type="match status" value="1"/>
</dbReference>
<keyword evidence="3" id="KW-0949">S-adenosyl-L-methionine</keyword>
<dbReference type="EMBL" id="CAJPDR010000049">
    <property type="protein sequence ID" value="CAF9911576.1"/>
    <property type="molecule type" value="Genomic_DNA"/>
</dbReference>
<reference evidence="6" key="1">
    <citation type="submission" date="2021-03" db="EMBL/GenBank/DDBJ databases">
        <authorList>
            <person name="Tagirdzhanova G."/>
        </authorList>
    </citation>
    <scope>NUCLEOTIDE SEQUENCE</scope>
</reference>
<keyword evidence="1" id="KW-0489">Methyltransferase</keyword>
<accession>A0A8H3EQK3</accession>